<evidence type="ECO:0000313" key="2">
    <source>
        <dbReference type="Proteomes" id="UP000275777"/>
    </source>
</evidence>
<accession>A0A3S4J5F1</accession>
<gene>
    <name evidence="1" type="ORF">NCTC9695_06104</name>
</gene>
<name>A0A3S4J5F1_CHRVL</name>
<organism evidence="1 2">
    <name type="scientific">Chromobacterium violaceum</name>
    <dbReference type="NCBI Taxonomy" id="536"/>
    <lineage>
        <taxon>Bacteria</taxon>
        <taxon>Pseudomonadati</taxon>
        <taxon>Pseudomonadota</taxon>
        <taxon>Betaproteobacteria</taxon>
        <taxon>Neisseriales</taxon>
        <taxon>Chromobacteriaceae</taxon>
        <taxon>Chromobacterium</taxon>
    </lineage>
</organism>
<evidence type="ECO:0000313" key="1">
    <source>
        <dbReference type="EMBL" id="VEB45579.1"/>
    </source>
</evidence>
<protein>
    <submittedName>
        <fullName evidence="1">Uncharacterized protein</fullName>
    </submittedName>
</protein>
<dbReference type="Proteomes" id="UP000275777">
    <property type="component" value="Chromosome"/>
</dbReference>
<proteinExistence type="predicted"/>
<dbReference type="EMBL" id="LR134182">
    <property type="protein sequence ID" value="VEB45579.1"/>
    <property type="molecule type" value="Genomic_DNA"/>
</dbReference>
<reference evidence="1 2" key="1">
    <citation type="submission" date="2018-12" db="EMBL/GenBank/DDBJ databases">
        <authorList>
            <consortium name="Pathogen Informatics"/>
        </authorList>
    </citation>
    <scope>NUCLEOTIDE SEQUENCE [LARGE SCALE GENOMIC DNA]</scope>
    <source>
        <strain evidence="1 2">NCTC9695</strain>
    </source>
</reference>
<sequence length="51" mass="5854">MTLLPLSDLKDARQGYVLDLGEDARRATCRLGRRRPSPALTCSNWLARWPR</sequence>
<dbReference type="AlphaFoldDB" id="A0A3S4J5F1"/>